<name>A0AAJ5VX38_9HYPH</name>
<protein>
    <submittedName>
        <fullName evidence="1">Uncharacterized protein</fullName>
    </submittedName>
</protein>
<dbReference type="EMBL" id="CP119312">
    <property type="protein sequence ID" value="WEK05800.1"/>
    <property type="molecule type" value="Genomic_DNA"/>
</dbReference>
<dbReference type="AlphaFoldDB" id="A0AAJ5VX38"/>
<sequence>MQISTRYTLNEFVRDPKDWQFTWGLKDDVRLESCCDFCGQQEQRLTYEVARGDDRMWVCQRCVGRYPIGGEREGNVLDLRAARDYIHGLTARLKQRTCHDIIREVQCLSADPAMEETLVYYERNLMLSPQRAAVLFAAMTLLTERIDVRIFEIQTRSKAHQDEFGTLADAERMIVWPALSAQQRRRLVSLGHAPSSVVNKRGRLRPEIQIELTGSCMSALTASADMTRRPDKLIKTTV</sequence>
<organism evidence="1 2">
    <name type="scientific">Candidatus Devosia phytovorans</name>
    <dbReference type="NCBI Taxonomy" id="3121372"/>
    <lineage>
        <taxon>Bacteria</taxon>
        <taxon>Pseudomonadati</taxon>
        <taxon>Pseudomonadota</taxon>
        <taxon>Alphaproteobacteria</taxon>
        <taxon>Hyphomicrobiales</taxon>
        <taxon>Devosiaceae</taxon>
        <taxon>Devosia</taxon>
    </lineage>
</organism>
<accession>A0AAJ5VX38</accession>
<dbReference type="Proteomes" id="UP001217476">
    <property type="component" value="Chromosome"/>
</dbReference>
<evidence type="ECO:0000313" key="2">
    <source>
        <dbReference type="Proteomes" id="UP001217476"/>
    </source>
</evidence>
<reference evidence="1" key="1">
    <citation type="submission" date="2023-03" db="EMBL/GenBank/DDBJ databases">
        <title>Andean soil-derived lignocellulolytic bacterial consortium as a source of novel taxa and putative plastic-active enzymes.</title>
        <authorList>
            <person name="Diaz-Garcia L."/>
            <person name="Chuvochina M."/>
            <person name="Feuerriegel G."/>
            <person name="Bunk B."/>
            <person name="Sproer C."/>
            <person name="Streit W.R."/>
            <person name="Rodriguez L.M."/>
            <person name="Overmann J."/>
            <person name="Jimenez D.J."/>
        </authorList>
    </citation>
    <scope>NUCLEOTIDE SEQUENCE</scope>
    <source>
        <strain evidence="1">MAG 4196</strain>
    </source>
</reference>
<evidence type="ECO:0000313" key="1">
    <source>
        <dbReference type="EMBL" id="WEK05800.1"/>
    </source>
</evidence>
<proteinExistence type="predicted"/>
<gene>
    <name evidence="1" type="ORF">P0Y65_05965</name>
</gene>